<dbReference type="STRING" id="747676.F4RNE6"/>
<comment type="similarity">
    <text evidence="1">Belongs to the helicase family. RecQ subfamily.</text>
</comment>
<dbReference type="GeneID" id="18925853"/>
<dbReference type="EC" id="5.6.2.4" evidence="7"/>
<dbReference type="HOGENOM" id="CLU_011478_1_1_1"/>
<dbReference type="CDD" id="cd17920">
    <property type="entry name" value="DEXHc_RecQ"/>
    <property type="match status" value="1"/>
</dbReference>
<evidence type="ECO:0000256" key="4">
    <source>
        <dbReference type="ARBA" id="ARBA00023125"/>
    </source>
</evidence>
<dbReference type="RefSeq" id="XP_007410626.1">
    <property type="nucleotide sequence ID" value="XM_007410564.1"/>
</dbReference>
<keyword evidence="2" id="KW-0547">Nucleotide-binding</keyword>
<reference evidence="10" key="1">
    <citation type="journal article" date="2011" name="Proc. Natl. Acad. Sci. U.S.A.">
        <title>Obligate biotrophy features unraveled by the genomic analysis of rust fungi.</title>
        <authorList>
            <person name="Duplessis S."/>
            <person name="Cuomo C.A."/>
            <person name="Lin Y.-C."/>
            <person name="Aerts A."/>
            <person name="Tisserant E."/>
            <person name="Veneault-Fourrey C."/>
            <person name="Joly D.L."/>
            <person name="Hacquard S."/>
            <person name="Amselem J."/>
            <person name="Cantarel B.L."/>
            <person name="Chiu R."/>
            <person name="Coutinho P.M."/>
            <person name="Feau N."/>
            <person name="Field M."/>
            <person name="Frey P."/>
            <person name="Gelhaye E."/>
            <person name="Goldberg J."/>
            <person name="Grabherr M.G."/>
            <person name="Kodira C.D."/>
            <person name="Kohler A."/>
            <person name="Kuees U."/>
            <person name="Lindquist E.A."/>
            <person name="Lucas S.M."/>
            <person name="Mago R."/>
            <person name="Mauceli E."/>
            <person name="Morin E."/>
            <person name="Murat C."/>
            <person name="Pangilinan J.L."/>
            <person name="Park R."/>
            <person name="Pearson M."/>
            <person name="Quesneville H."/>
            <person name="Rouhier N."/>
            <person name="Sakthikumar S."/>
            <person name="Salamov A.A."/>
            <person name="Schmutz J."/>
            <person name="Selles B."/>
            <person name="Shapiro H."/>
            <person name="Tanguay P."/>
            <person name="Tuskan G.A."/>
            <person name="Henrissat B."/>
            <person name="Van de Peer Y."/>
            <person name="Rouze P."/>
            <person name="Ellis J.G."/>
            <person name="Dodds P.N."/>
            <person name="Schein J.E."/>
            <person name="Zhong S."/>
            <person name="Hamelin R.C."/>
            <person name="Grigoriev I.V."/>
            <person name="Szabo L.J."/>
            <person name="Martin F."/>
        </authorList>
    </citation>
    <scope>NUCLEOTIDE SEQUENCE [LARGE SCALE GENOMIC DNA]</scope>
    <source>
        <strain evidence="10">98AG31 / pathotype 3-4-7</strain>
    </source>
</reference>
<dbReference type="InParanoid" id="F4RNE6"/>
<dbReference type="InterPro" id="IPR001650">
    <property type="entry name" value="Helicase_C-like"/>
</dbReference>
<dbReference type="InterPro" id="IPR027417">
    <property type="entry name" value="P-loop_NTPase"/>
</dbReference>
<dbReference type="GO" id="GO:0003677">
    <property type="term" value="F:DNA binding"/>
    <property type="evidence" value="ECO:0007669"/>
    <property type="project" value="UniProtKB-KW"/>
</dbReference>
<dbReference type="PROSITE" id="PS51192">
    <property type="entry name" value="HELICASE_ATP_BIND_1"/>
    <property type="match status" value="1"/>
</dbReference>
<comment type="catalytic activity">
    <reaction evidence="6">
        <text>Couples ATP hydrolysis with the unwinding of duplex DNA by translocating in the 3'-5' direction.</text>
        <dbReference type="EC" id="5.6.2.4"/>
    </reaction>
</comment>
<dbReference type="SUPFAM" id="SSF52540">
    <property type="entry name" value="P-loop containing nucleoside triphosphate hydrolases"/>
    <property type="match status" value="1"/>
</dbReference>
<dbReference type="KEGG" id="mlr:MELLADRAFT_116633"/>
<keyword evidence="10" id="KW-1185">Reference proteome</keyword>
<evidence type="ECO:0000313" key="9">
    <source>
        <dbReference type="EMBL" id="EGG05975.1"/>
    </source>
</evidence>
<dbReference type="Pfam" id="PF00271">
    <property type="entry name" value="Helicase_C"/>
    <property type="match status" value="1"/>
</dbReference>
<evidence type="ECO:0000259" key="8">
    <source>
        <dbReference type="PROSITE" id="PS51192"/>
    </source>
</evidence>
<evidence type="ECO:0000256" key="2">
    <source>
        <dbReference type="ARBA" id="ARBA00022741"/>
    </source>
</evidence>
<organism evidence="10">
    <name type="scientific">Melampsora larici-populina (strain 98AG31 / pathotype 3-4-7)</name>
    <name type="common">Poplar leaf rust fungus</name>
    <dbReference type="NCBI Taxonomy" id="747676"/>
    <lineage>
        <taxon>Eukaryota</taxon>
        <taxon>Fungi</taxon>
        <taxon>Dikarya</taxon>
        <taxon>Basidiomycota</taxon>
        <taxon>Pucciniomycotina</taxon>
        <taxon>Pucciniomycetes</taxon>
        <taxon>Pucciniales</taxon>
        <taxon>Melampsoraceae</taxon>
        <taxon>Melampsora</taxon>
    </lineage>
</organism>
<evidence type="ECO:0000256" key="5">
    <source>
        <dbReference type="ARBA" id="ARBA00023235"/>
    </source>
</evidence>
<gene>
    <name evidence="9" type="ORF">MELLADRAFT_116633</name>
</gene>
<dbReference type="PANTHER" id="PTHR13710:SF105">
    <property type="entry name" value="ATP-DEPENDENT DNA HELICASE Q1"/>
    <property type="match status" value="1"/>
</dbReference>
<dbReference type="PANTHER" id="PTHR13710">
    <property type="entry name" value="DNA HELICASE RECQ FAMILY MEMBER"/>
    <property type="match status" value="1"/>
</dbReference>
<evidence type="ECO:0000256" key="6">
    <source>
        <dbReference type="ARBA" id="ARBA00034617"/>
    </source>
</evidence>
<dbReference type="InterPro" id="IPR014001">
    <property type="entry name" value="Helicase_ATP-bd"/>
</dbReference>
<feature type="non-terminal residue" evidence="9">
    <location>
        <position position="624"/>
    </location>
</feature>
<dbReference type="GO" id="GO:0043138">
    <property type="term" value="F:3'-5' DNA helicase activity"/>
    <property type="evidence" value="ECO:0007669"/>
    <property type="project" value="UniProtKB-EC"/>
</dbReference>
<dbReference type="VEuPathDB" id="FungiDB:MELLADRAFT_116633"/>
<protein>
    <recommendedName>
        <fullName evidence="7">DNA 3'-5' helicase</fullName>
        <ecNumber evidence="7">5.6.2.4</ecNumber>
    </recommendedName>
</protein>
<dbReference type="InterPro" id="IPR011545">
    <property type="entry name" value="DEAD/DEAH_box_helicase_dom"/>
</dbReference>
<dbReference type="Proteomes" id="UP000001072">
    <property type="component" value="Unassembled WGS sequence"/>
</dbReference>
<keyword evidence="5" id="KW-0413">Isomerase</keyword>
<dbReference type="Pfam" id="PF00270">
    <property type="entry name" value="DEAD"/>
    <property type="match status" value="1"/>
</dbReference>
<dbReference type="GO" id="GO:0005737">
    <property type="term" value="C:cytoplasm"/>
    <property type="evidence" value="ECO:0007669"/>
    <property type="project" value="TreeGrafter"/>
</dbReference>
<keyword evidence="4" id="KW-0238">DNA-binding</keyword>
<dbReference type="GO" id="GO:0000724">
    <property type="term" value="P:double-strand break repair via homologous recombination"/>
    <property type="evidence" value="ECO:0007669"/>
    <property type="project" value="TreeGrafter"/>
</dbReference>
<dbReference type="AlphaFoldDB" id="F4RNE6"/>
<accession>F4RNE6</accession>
<evidence type="ECO:0000256" key="3">
    <source>
        <dbReference type="ARBA" id="ARBA00022840"/>
    </source>
</evidence>
<evidence type="ECO:0000256" key="7">
    <source>
        <dbReference type="ARBA" id="ARBA00034808"/>
    </source>
</evidence>
<sequence>MLRRSQSAANAQSLEALIGISEDEQYQLIGDLFKAKYGYPARPQQLEAVVNLLNGRTTFLLAGTGFGKSRVPEMVYLAFDELYAPILLSINPLDALGDDQVSEKAKVQLKAVNLTSANCTRETCDAIIQGQFNFVYVSPEIALTSEAFDRLWTDPRFQSRLVLNVVDEAHMVYTWGLVETGQAKRLASWTRIHDGGAFRPSYGQLARRFLSSDKVPLLLMLATCTPQAVHAILVNLKLDLTYVQFVRAELARPEIRLIRRTFKRPLQSSLRTMFAHHTAVQTCEIPPTLIYSGTQNATLEHLELINLARGQPLEARNGCSTFARRYHATTGDNTKLAAVEAYAAAQLAVICCTLALGLGQNWHRVRRVVIVGRHDPCNVIQMTGRCGRDGRQGLGFLLVEHCRTNGKNQIDQFDTAAVMSDDDRMDALSITPVCLRIALAIDLEHGYIPLDKDSIFVLREHARQREAGMSQCKCSNCLPEEAEALWLAQAALTTANIDAALEMTEDQLLDLLEEQPNQALAPTEDLRPAILPCGSDDPILENGSLENLVTRLDRAFTAFWITQFTGPCHLGPDDYFGQDMAWDLAKNVDILVNKDDFSLVLGGECIPGQLDCLFDAFQMWRSDT</sequence>
<keyword evidence="3" id="KW-0067">ATP-binding</keyword>
<dbReference type="eggNOG" id="KOG0351">
    <property type="taxonomic scope" value="Eukaryota"/>
</dbReference>
<proteinExistence type="inferred from homology"/>
<evidence type="ECO:0000313" key="10">
    <source>
        <dbReference type="Proteomes" id="UP000001072"/>
    </source>
</evidence>
<dbReference type="GO" id="GO:0005524">
    <property type="term" value="F:ATP binding"/>
    <property type="evidence" value="ECO:0007669"/>
    <property type="project" value="UniProtKB-KW"/>
</dbReference>
<feature type="domain" description="Helicase ATP-binding" evidence="8">
    <location>
        <begin position="49"/>
        <end position="242"/>
    </location>
</feature>
<name>F4RNE6_MELLP</name>
<dbReference type="GO" id="GO:0005694">
    <property type="term" value="C:chromosome"/>
    <property type="evidence" value="ECO:0007669"/>
    <property type="project" value="TreeGrafter"/>
</dbReference>
<dbReference type="OrthoDB" id="2503069at2759"/>
<evidence type="ECO:0000256" key="1">
    <source>
        <dbReference type="ARBA" id="ARBA00005446"/>
    </source>
</evidence>
<dbReference type="Gene3D" id="3.40.50.300">
    <property type="entry name" value="P-loop containing nucleotide triphosphate hydrolases"/>
    <property type="match status" value="2"/>
</dbReference>
<dbReference type="GO" id="GO:0009378">
    <property type="term" value="F:four-way junction helicase activity"/>
    <property type="evidence" value="ECO:0007669"/>
    <property type="project" value="TreeGrafter"/>
</dbReference>
<dbReference type="EMBL" id="GL883110">
    <property type="protein sequence ID" value="EGG05975.1"/>
    <property type="molecule type" value="Genomic_DNA"/>
</dbReference>